<dbReference type="Proteomes" id="UP000241818">
    <property type="component" value="Unassembled WGS sequence"/>
</dbReference>
<dbReference type="InterPro" id="IPR014746">
    <property type="entry name" value="Gln_synth/guanido_kin_cat_dom"/>
</dbReference>
<dbReference type="SMART" id="SM00845">
    <property type="entry name" value="GatB_Yqey"/>
    <property type="match status" value="1"/>
</dbReference>
<keyword evidence="2 7" id="KW-0436">Ligase</keyword>
<dbReference type="RefSeq" id="XP_024716580.1">
    <property type="nucleotide sequence ID" value="XM_024867146.1"/>
</dbReference>
<dbReference type="InterPro" id="IPR004413">
    <property type="entry name" value="GatB"/>
</dbReference>
<dbReference type="PROSITE" id="PS01234">
    <property type="entry name" value="GATB"/>
    <property type="match status" value="1"/>
</dbReference>
<dbReference type="Pfam" id="PF02637">
    <property type="entry name" value="GatB_Yqey"/>
    <property type="match status" value="1"/>
</dbReference>
<evidence type="ECO:0000313" key="10">
    <source>
        <dbReference type="Proteomes" id="UP000241818"/>
    </source>
</evidence>
<dbReference type="GO" id="GO:0030956">
    <property type="term" value="C:glutamyl-tRNA(Gln) amidotransferase complex"/>
    <property type="evidence" value="ECO:0007669"/>
    <property type="project" value="UniProtKB-UniRule"/>
</dbReference>
<comment type="function">
    <text evidence="7">Allows the formation of correctly charged Gln-tRNA(Gln) through the transamidation of misacylated Glu-tRNA(Gln) in the mitochondria. The reaction takes place in the presence of glutamine and ATP through an activated gamma-phospho-Glu-tRNA(Gln).</text>
</comment>
<comment type="similarity">
    <text evidence="1 7">Belongs to the GatB/GatE family. GatB subfamily.</text>
</comment>
<evidence type="ECO:0000256" key="6">
    <source>
        <dbReference type="ARBA" id="ARBA00047913"/>
    </source>
</evidence>
<keyword evidence="10" id="KW-1185">Reference proteome</keyword>
<accession>A0A2T3APM3</accession>
<dbReference type="InterPro" id="IPR017959">
    <property type="entry name" value="Asn/Gln-tRNA_amidoTrfase_suB/E"/>
</dbReference>
<dbReference type="AlphaFoldDB" id="A0A2T3APM3"/>
<dbReference type="EMBL" id="KZ679019">
    <property type="protein sequence ID" value="PSS06924.1"/>
    <property type="molecule type" value="Genomic_DNA"/>
</dbReference>
<dbReference type="Pfam" id="PF02934">
    <property type="entry name" value="GatB_N"/>
    <property type="match status" value="1"/>
</dbReference>
<evidence type="ECO:0000256" key="3">
    <source>
        <dbReference type="ARBA" id="ARBA00022741"/>
    </source>
</evidence>
<dbReference type="GO" id="GO:0050567">
    <property type="term" value="F:glutaminyl-tRNA synthase (glutamine-hydrolyzing) activity"/>
    <property type="evidence" value="ECO:0007669"/>
    <property type="project" value="UniProtKB-UniRule"/>
</dbReference>
<dbReference type="PANTHER" id="PTHR11659">
    <property type="entry name" value="GLUTAMYL-TRNA GLN AMIDOTRANSFERASE SUBUNIT B MITOCHONDRIAL AND PROKARYOTIC PET112-RELATED"/>
    <property type="match status" value="1"/>
</dbReference>
<dbReference type="SUPFAM" id="SSF55931">
    <property type="entry name" value="Glutamine synthetase/guanido kinase"/>
    <property type="match status" value="1"/>
</dbReference>
<evidence type="ECO:0000256" key="5">
    <source>
        <dbReference type="ARBA" id="ARBA00022917"/>
    </source>
</evidence>
<evidence type="ECO:0000259" key="8">
    <source>
        <dbReference type="SMART" id="SM00845"/>
    </source>
</evidence>
<dbReference type="InterPro" id="IPR006075">
    <property type="entry name" value="Asn/Gln-tRNA_Trfase_suB/E_cat"/>
</dbReference>
<feature type="domain" description="Asn/Gln amidotransferase" evidence="8">
    <location>
        <begin position="434"/>
        <end position="609"/>
    </location>
</feature>
<keyword evidence="7" id="KW-0496">Mitochondrion</keyword>
<dbReference type="FunCoup" id="A0A2T3APM3">
    <property type="interactions" value="367"/>
</dbReference>
<dbReference type="GO" id="GO:0005739">
    <property type="term" value="C:mitochondrion"/>
    <property type="evidence" value="ECO:0007669"/>
    <property type="project" value="UniProtKB-SubCell"/>
</dbReference>
<dbReference type="STRING" id="857342.A0A2T3APM3"/>
<proteinExistence type="inferred from homology"/>
<dbReference type="HAMAP" id="MF_00121">
    <property type="entry name" value="GatB"/>
    <property type="match status" value="1"/>
</dbReference>
<evidence type="ECO:0000313" key="9">
    <source>
        <dbReference type="EMBL" id="PSS06924.1"/>
    </source>
</evidence>
<dbReference type="Gene3D" id="1.10.10.410">
    <property type="match status" value="1"/>
</dbReference>
<dbReference type="EC" id="6.3.5.-" evidence="7"/>
<dbReference type="InParanoid" id="A0A2T3APM3"/>
<name>A0A2T3APM3_AMORE</name>
<dbReference type="GO" id="GO:0005524">
    <property type="term" value="F:ATP binding"/>
    <property type="evidence" value="ECO:0007669"/>
    <property type="project" value="UniProtKB-KW"/>
</dbReference>
<dbReference type="GeneID" id="36575227"/>
<dbReference type="NCBIfam" id="TIGR00133">
    <property type="entry name" value="gatB"/>
    <property type="match status" value="1"/>
</dbReference>
<evidence type="ECO:0000256" key="4">
    <source>
        <dbReference type="ARBA" id="ARBA00022840"/>
    </source>
</evidence>
<keyword evidence="4 7" id="KW-0067">ATP-binding</keyword>
<dbReference type="InterPro" id="IPR018027">
    <property type="entry name" value="Asn/Gln_amidotransferase"/>
</dbReference>
<dbReference type="GO" id="GO:0070681">
    <property type="term" value="P:glutaminyl-tRNAGln biosynthesis via transamidation"/>
    <property type="evidence" value="ECO:0007669"/>
    <property type="project" value="UniProtKB-UniRule"/>
</dbReference>
<keyword evidence="3 7" id="KW-0547">Nucleotide-binding</keyword>
<organism evidence="9 10">
    <name type="scientific">Amorphotheca resinae ATCC 22711</name>
    <dbReference type="NCBI Taxonomy" id="857342"/>
    <lineage>
        <taxon>Eukaryota</taxon>
        <taxon>Fungi</taxon>
        <taxon>Dikarya</taxon>
        <taxon>Ascomycota</taxon>
        <taxon>Pezizomycotina</taxon>
        <taxon>Leotiomycetes</taxon>
        <taxon>Helotiales</taxon>
        <taxon>Amorphothecaceae</taxon>
        <taxon>Amorphotheca</taxon>
    </lineage>
</organism>
<comment type="subunit">
    <text evidence="7">Subunit of the heterotrimeric GatCAB amidotransferase (AdT) complex, composed of A, B and C subunits.</text>
</comment>
<dbReference type="InterPro" id="IPR017958">
    <property type="entry name" value="Gln-tRNA_amidoTrfase_suB_CS"/>
</dbReference>
<evidence type="ECO:0000256" key="2">
    <source>
        <dbReference type="ARBA" id="ARBA00022598"/>
    </source>
</evidence>
<protein>
    <recommendedName>
        <fullName evidence="7">Glutamyl-tRNA(Gln) amidotransferase subunit B, mitochondrial</fullName>
        <shortName evidence="7">Glu-AdT subunit B</shortName>
        <ecNumber evidence="7">6.3.5.-</ecNumber>
    </recommendedName>
</protein>
<dbReference type="SUPFAM" id="SSF89095">
    <property type="entry name" value="GatB/YqeY motif"/>
    <property type="match status" value="1"/>
</dbReference>
<dbReference type="GO" id="GO:0032543">
    <property type="term" value="P:mitochondrial translation"/>
    <property type="evidence" value="ECO:0007669"/>
    <property type="project" value="UniProtKB-UniRule"/>
</dbReference>
<dbReference type="OrthoDB" id="1722066at2759"/>
<keyword evidence="5 7" id="KW-0648">Protein biosynthesis</keyword>
<comment type="catalytic activity">
    <reaction evidence="6 7">
        <text>L-glutamyl-tRNA(Gln) + L-glutamine + ATP + H2O = L-glutaminyl-tRNA(Gln) + L-glutamate + ADP + phosphate + H(+)</text>
        <dbReference type="Rhea" id="RHEA:17521"/>
        <dbReference type="Rhea" id="RHEA-COMP:9681"/>
        <dbReference type="Rhea" id="RHEA-COMP:9684"/>
        <dbReference type="ChEBI" id="CHEBI:15377"/>
        <dbReference type="ChEBI" id="CHEBI:15378"/>
        <dbReference type="ChEBI" id="CHEBI:29985"/>
        <dbReference type="ChEBI" id="CHEBI:30616"/>
        <dbReference type="ChEBI" id="CHEBI:43474"/>
        <dbReference type="ChEBI" id="CHEBI:58359"/>
        <dbReference type="ChEBI" id="CHEBI:78520"/>
        <dbReference type="ChEBI" id="CHEBI:78521"/>
        <dbReference type="ChEBI" id="CHEBI:456216"/>
    </reaction>
</comment>
<dbReference type="InterPro" id="IPR003789">
    <property type="entry name" value="Asn/Gln_tRNA_amidoTrase-B-like"/>
</dbReference>
<reference evidence="9 10" key="1">
    <citation type="journal article" date="2018" name="New Phytol.">
        <title>Comparative genomics and transcriptomics depict ericoid mycorrhizal fungi as versatile saprotrophs and plant mutualists.</title>
        <authorList>
            <person name="Martino E."/>
            <person name="Morin E."/>
            <person name="Grelet G.A."/>
            <person name="Kuo A."/>
            <person name="Kohler A."/>
            <person name="Daghino S."/>
            <person name="Barry K.W."/>
            <person name="Cichocki N."/>
            <person name="Clum A."/>
            <person name="Dockter R.B."/>
            <person name="Hainaut M."/>
            <person name="Kuo R.C."/>
            <person name="LaButti K."/>
            <person name="Lindahl B.D."/>
            <person name="Lindquist E.A."/>
            <person name="Lipzen A."/>
            <person name="Khouja H.R."/>
            <person name="Magnuson J."/>
            <person name="Murat C."/>
            <person name="Ohm R.A."/>
            <person name="Singer S.W."/>
            <person name="Spatafora J.W."/>
            <person name="Wang M."/>
            <person name="Veneault-Fourrey C."/>
            <person name="Henrissat B."/>
            <person name="Grigoriev I.V."/>
            <person name="Martin F.M."/>
            <person name="Perotto S."/>
        </authorList>
    </citation>
    <scope>NUCLEOTIDE SEQUENCE [LARGE SCALE GENOMIC DNA]</scope>
    <source>
        <strain evidence="9 10">ATCC 22711</strain>
    </source>
</reference>
<dbReference type="InterPro" id="IPR023168">
    <property type="entry name" value="GatB_Yqey_C_2"/>
</dbReference>
<evidence type="ECO:0000256" key="7">
    <source>
        <dbReference type="HAMAP-Rule" id="MF_03147"/>
    </source>
</evidence>
<evidence type="ECO:0000256" key="1">
    <source>
        <dbReference type="ARBA" id="ARBA00005306"/>
    </source>
</evidence>
<comment type="subcellular location">
    <subcellularLocation>
        <location evidence="7">Mitochondrion</location>
    </subcellularLocation>
</comment>
<gene>
    <name evidence="9" type="ORF">M430DRAFT_37580</name>
</gene>
<dbReference type="NCBIfam" id="NF004012">
    <property type="entry name" value="PRK05477.1-2"/>
    <property type="match status" value="1"/>
</dbReference>
<sequence>MARIPASALRRYLLGGELSTRRCLRRNNQIPTRLCSQRIRAVHTSTDTDAADPSGTSNTIPFRKQLKDEAKARKSSVQKRSKSDNQRLDNWELTVGIEIHAQLNTARKLFSAAASTINDEPNTHVALFDVAMPGSQPVFQKETLIPAIRAALALNCKVQKSSRFDRKHYFHWDQPSGYQITQYYQPLAKDGYITLYAHDGIAKEDGDEIKIGIKQVQMEQDTAKTITTVEGEHLLDFNRVGLPLLEIITLPQIHYPQTAAALVRKVQILLNAVDACVLGMQSGGLRADVNVSVRRRDGQGEADNEYSGVKGLGQRTEIKNLSSFKAVEDAIIAERDRQIEVLESGGVIEGETRGWTIGSTETKRLRGKEGEVDYRYMPDPDLGPVIVGDDLLEHLQSTLGVLPDKEISILNETYGLTIKDAMSLVSLNEGGRVEYFRNVVDQLVLLSGDEDLRRLGRLAGNWVLHEMGGLASDAGEEGDALQMTSEGDCVIPDIQLSSLIHYLDSNQITGKTAKKLLPVLFENETKGVMKSVKDMIDEGGLWFIPLSDEQYEEIARSVVEAHPQQVEEVLGGGKKGKGKLNFLLGQMMRRDEEGRMDPQRATKVIEEVIEKSRK</sequence>
<dbReference type="PANTHER" id="PTHR11659:SF0">
    <property type="entry name" value="GLUTAMYL-TRNA(GLN) AMIDOTRANSFERASE SUBUNIT B, MITOCHONDRIAL"/>
    <property type="match status" value="1"/>
</dbReference>